<dbReference type="Gene3D" id="3.40.50.920">
    <property type="match status" value="1"/>
</dbReference>
<keyword evidence="5" id="KW-0460">Magnesium</keyword>
<dbReference type="Proteomes" id="UP000184387">
    <property type="component" value="Unassembled WGS sequence"/>
</dbReference>
<evidence type="ECO:0000256" key="3">
    <source>
        <dbReference type="ARBA" id="ARBA00022679"/>
    </source>
</evidence>
<dbReference type="GO" id="GO:0009228">
    <property type="term" value="P:thiamine biosynthetic process"/>
    <property type="evidence" value="ECO:0007669"/>
    <property type="project" value="UniProtKB-KW"/>
</dbReference>
<dbReference type="Pfam" id="PF02780">
    <property type="entry name" value="Transketolase_C"/>
    <property type="match status" value="1"/>
</dbReference>
<dbReference type="GO" id="GO:0008661">
    <property type="term" value="F:1-deoxy-D-xylulose-5-phosphate synthase activity"/>
    <property type="evidence" value="ECO:0007669"/>
    <property type="project" value="InterPro"/>
</dbReference>
<dbReference type="GO" id="GO:0046872">
    <property type="term" value="F:metal ion binding"/>
    <property type="evidence" value="ECO:0007669"/>
    <property type="project" value="UniProtKB-KW"/>
</dbReference>
<proteinExistence type="predicted"/>
<name>A0A1M6QK94_9PROT</name>
<dbReference type="PANTHER" id="PTHR43322:SF5">
    <property type="entry name" value="1-DEOXY-D-XYLULOSE-5-PHOSPHATE SYNTHASE, CHLOROPLASTIC"/>
    <property type="match status" value="1"/>
</dbReference>
<evidence type="ECO:0000256" key="2">
    <source>
        <dbReference type="ARBA" id="ARBA00011738"/>
    </source>
</evidence>
<evidence type="ECO:0000256" key="4">
    <source>
        <dbReference type="ARBA" id="ARBA00022723"/>
    </source>
</evidence>
<keyword evidence="11" id="KW-1185">Reference proteome</keyword>
<dbReference type="SUPFAM" id="SSF52922">
    <property type="entry name" value="TK C-terminal domain-like"/>
    <property type="match status" value="1"/>
</dbReference>
<protein>
    <submittedName>
        <fullName evidence="10">Transketolase, C-terminal domain</fullName>
    </submittedName>
</protein>
<evidence type="ECO:0000256" key="8">
    <source>
        <dbReference type="ARBA" id="ARBA00023229"/>
    </source>
</evidence>
<keyword evidence="8" id="KW-0414">Isoprene biosynthesis</keyword>
<dbReference type="FunFam" id="3.40.50.920:FF:000002">
    <property type="entry name" value="1-deoxy-D-xylulose-5-phosphate synthase"/>
    <property type="match status" value="1"/>
</dbReference>
<keyword evidence="6" id="KW-0784">Thiamine biosynthesis</keyword>
<dbReference type="EMBL" id="FQZF01000036">
    <property type="protein sequence ID" value="SHK20709.1"/>
    <property type="molecule type" value="Genomic_DNA"/>
</dbReference>
<comment type="subunit">
    <text evidence="2">Homodimer.</text>
</comment>
<feature type="non-terminal residue" evidence="10">
    <location>
        <position position="1"/>
    </location>
</feature>
<keyword evidence="4" id="KW-0479">Metal-binding</keyword>
<sequence length="131" mass="13839">AILSYGTRLAEALRAADELAAQGLSCTVADARFAKPLDTDLLERLARNHSVLLTVEEGSVGGFGSLVAQHLAHAGLLDGGLRFRPLVLPDIYIDHETPKKQYDLAGLNAPQIAQAARNALGQDASTQPARA</sequence>
<gene>
    <name evidence="10" type="ORF">SAMN02745194_04436</name>
</gene>
<evidence type="ECO:0000256" key="1">
    <source>
        <dbReference type="ARBA" id="ARBA00001946"/>
    </source>
</evidence>
<keyword evidence="7" id="KW-0786">Thiamine pyrophosphate</keyword>
<evidence type="ECO:0000256" key="5">
    <source>
        <dbReference type="ARBA" id="ARBA00022842"/>
    </source>
</evidence>
<feature type="domain" description="Transketolase C-terminal" evidence="9">
    <location>
        <begin position="2"/>
        <end position="112"/>
    </location>
</feature>
<evidence type="ECO:0000313" key="11">
    <source>
        <dbReference type="Proteomes" id="UP000184387"/>
    </source>
</evidence>
<evidence type="ECO:0000259" key="9">
    <source>
        <dbReference type="Pfam" id="PF02780"/>
    </source>
</evidence>
<evidence type="ECO:0000313" key="10">
    <source>
        <dbReference type="EMBL" id="SHK20709.1"/>
    </source>
</evidence>
<dbReference type="RefSeq" id="WP_277614048.1">
    <property type="nucleotide sequence ID" value="NZ_FQZF01000036.1"/>
</dbReference>
<keyword evidence="3" id="KW-0808">Transferase</keyword>
<dbReference type="InterPro" id="IPR033248">
    <property type="entry name" value="Transketolase_C"/>
</dbReference>
<dbReference type="InterPro" id="IPR005477">
    <property type="entry name" value="Dxylulose-5-P_synthase"/>
</dbReference>
<dbReference type="GO" id="GO:0016114">
    <property type="term" value="P:terpenoid biosynthetic process"/>
    <property type="evidence" value="ECO:0007669"/>
    <property type="project" value="InterPro"/>
</dbReference>
<evidence type="ECO:0000256" key="6">
    <source>
        <dbReference type="ARBA" id="ARBA00022977"/>
    </source>
</evidence>
<evidence type="ECO:0000256" key="7">
    <source>
        <dbReference type="ARBA" id="ARBA00023052"/>
    </source>
</evidence>
<reference evidence="10 11" key="1">
    <citation type="submission" date="2016-11" db="EMBL/GenBank/DDBJ databases">
        <authorList>
            <person name="Jaros S."/>
            <person name="Januszkiewicz K."/>
            <person name="Wedrychowicz H."/>
        </authorList>
    </citation>
    <scope>NUCLEOTIDE SEQUENCE [LARGE SCALE GENOMIC DNA]</scope>
    <source>
        <strain evidence="10 11">DSM 14916</strain>
    </source>
</reference>
<comment type="cofactor">
    <cofactor evidence="1">
        <name>Mg(2+)</name>
        <dbReference type="ChEBI" id="CHEBI:18420"/>
    </cofactor>
</comment>
<dbReference type="PANTHER" id="PTHR43322">
    <property type="entry name" value="1-D-DEOXYXYLULOSE 5-PHOSPHATE SYNTHASE-RELATED"/>
    <property type="match status" value="1"/>
</dbReference>
<dbReference type="AlphaFoldDB" id="A0A1M6QK94"/>
<dbReference type="InterPro" id="IPR009014">
    <property type="entry name" value="Transketo_C/PFOR_II"/>
</dbReference>
<accession>A0A1M6QK94</accession>
<organism evidence="10 11">
    <name type="scientific">Muricoccus roseus</name>
    <dbReference type="NCBI Taxonomy" id="198092"/>
    <lineage>
        <taxon>Bacteria</taxon>
        <taxon>Pseudomonadati</taxon>
        <taxon>Pseudomonadota</taxon>
        <taxon>Alphaproteobacteria</taxon>
        <taxon>Acetobacterales</taxon>
        <taxon>Roseomonadaceae</taxon>
        <taxon>Muricoccus</taxon>
    </lineage>
</organism>